<dbReference type="SUPFAM" id="SSF52317">
    <property type="entry name" value="Class I glutamine amidotransferase-like"/>
    <property type="match status" value="1"/>
</dbReference>
<protein>
    <submittedName>
        <fullName evidence="5">HTH-type transcriptional regulator GlxA</fullName>
    </submittedName>
    <submittedName>
        <fullName evidence="6">Transcriptional regulator GlxA family, contains an amidase domain and an AraC-type DNA-binding HTH domain</fullName>
    </submittedName>
</protein>
<dbReference type="GO" id="GO:0003700">
    <property type="term" value="F:DNA-binding transcription factor activity"/>
    <property type="evidence" value="ECO:0007669"/>
    <property type="project" value="InterPro"/>
</dbReference>
<reference evidence="5 7" key="1">
    <citation type="submission" date="2016-04" db="EMBL/GenBank/DDBJ databases">
        <title>Complete genome sequencing and analysis of CBMB27, Methylobacterium phyllosphaerae isolated from leaf tissues of rice (Oryza sativa L.).</title>
        <authorList>
            <person name="Lee Y."/>
            <person name="Hwangbo K."/>
            <person name="Chung H."/>
            <person name="Yoo J."/>
            <person name="Kim K.Y."/>
            <person name="Sa T.M."/>
            <person name="Um Y."/>
            <person name="Madhaiyan M."/>
        </authorList>
    </citation>
    <scope>NUCLEOTIDE SEQUENCE [LARGE SCALE GENOMIC DNA]</scope>
    <source>
        <strain evidence="5 7">CBMB27</strain>
    </source>
</reference>
<gene>
    <name evidence="5" type="ORF">MCBMB27_02825</name>
    <name evidence="6" type="ORF">SAMN05192567_15314</name>
</gene>
<dbReference type="Pfam" id="PF12833">
    <property type="entry name" value="HTH_18"/>
    <property type="match status" value="1"/>
</dbReference>
<keyword evidence="1" id="KW-0805">Transcription regulation</keyword>
<organism evidence="6 8">
    <name type="scientific">Methylobacterium phyllosphaerae</name>
    <dbReference type="NCBI Taxonomy" id="418223"/>
    <lineage>
        <taxon>Bacteria</taxon>
        <taxon>Pseudomonadati</taxon>
        <taxon>Pseudomonadota</taxon>
        <taxon>Alphaproteobacteria</taxon>
        <taxon>Hyphomicrobiales</taxon>
        <taxon>Methylobacteriaceae</taxon>
        <taxon>Methylobacterium</taxon>
    </lineage>
</organism>
<dbReference type="InterPro" id="IPR002818">
    <property type="entry name" value="DJ-1/PfpI"/>
</dbReference>
<dbReference type="SMART" id="SM00342">
    <property type="entry name" value="HTH_ARAC"/>
    <property type="match status" value="1"/>
</dbReference>
<dbReference type="InterPro" id="IPR029062">
    <property type="entry name" value="Class_I_gatase-like"/>
</dbReference>
<evidence type="ECO:0000256" key="3">
    <source>
        <dbReference type="ARBA" id="ARBA00023163"/>
    </source>
</evidence>
<dbReference type="PANTHER" id="PTHR43130:SF3">
    <property type="entry name" value="HTH-TYPE TRANSCRIPTIONAL REGULATOR RV1931C"/>
    <property type="match status" value="1"/>
</dbReference>
<keyword evidence="7" id="KW-1185">Reference proteome</keyword>
<dbReference type="Proteomes" id="UP000185487">
    <property type="component" value="Chromosome"/>
</dbReference>
<dbReference type="PRINTS" id="PR00032">
    <property type="entry name" value="HTHARAC"/>
</dbReference>
<dbReference type="InterPro" id="IPR018062">
    <property type="entry name" value="HTH_AraC-typ_CS"/>
</dbReference>
<dbReference type="AlphaFoldDB" id="A0AAE8HYA8"/>
<feature type="domain" description="HTH araC/xylS-type" evidence="4">
    <location>
        <begin position="247"/>
        <end position="344"/>
    </location>
</feature>
<evidence type="ECO:0000256" key="2">
    <source>
        <dbReference type="ARBA" id="ARBA00023125"/>
    </source>
</evidence>
<dbReference type="EMBL" id="FOPK01000053">
    <property type="protein sequence ID" value="SFH74433.1"/>
    <property type="molecule type" value="Genomic_DNA"/>
</dbReference>
<dbReference type="InterPro" id="IPR018060">
    <property type="entry name" value="HTH_AraC"/>
</dbReference>
<evidence type="ECO:0000313" key="8">
    <source>
        <dbReference type="Proteomes" id="UP000199140"/>
    </source>
</evidence>
<dbReference type="PANTHER" id="PTHR43130">
    <property type="entry name" value="ARAC-FAMILY TRANSCRIPTIONAL REGULATOR"/>
    <property type="match status" value="1"/>
</dbReference>
<evidence type="ECO:0000313" key="6">
    <source>
        <dbReference type="EMBL" id="SFH74433.1"/>
    </source>
</evidence>
<evidence type="ECO:0000259" key="4">
    <source>
        <dbReference type="PROSITE" id="PS01124"/>
    </source>
</evidence>
<dbReference type="InterPro" id="IPR020449">
    <property type="entry name" value="Tscrpt_reg_AraC-type_HTH"/>
</dbReference>
<dbReference type="Pfam" id="PF01965">
    <property type="entry name" value="DJ-1_PfpI"/>
    <property type="match status" value="1"/>
</dbReference>
<evidence type="ECO:0000256" key="1">
    <source>
        <dbReference type="ARBA" id="ARBA00023015"/>
    </source>
</evidence>
<dbReference type="Proteomes" id="UP000199140">
    <property type="component" value="Unassembled WGS sequence"/>
</dbReference>
<evidence type="ECO:0000313" key="7">
    <source>
        <dbReference type="Proteomes" id="UP000185487"/>
    </source>
</evidence>
<proteinExistence type="predicted"/>
<dbReference type="InterPro" id="IPR052158">
    <property type="entry name" value="INH-QAR"/>
</dbReference>
<dbReference type="InterPro" id="IPR009057">
    <property type="entry name" value="Homeodomain-like_sf"/>
</dbReference>
<keyword evidence="2 6" id="KW-0238">DNA-binding</keyword>
<accession>A0AAE8HYA8</accession>
<dbReference type="PROSITE" id="PS01124">
    <property type="entry name" value="HTH_ARAC_FAMILY_2"/>
    <property type="match status" value="1"/>
</dbReference>
<dbReference type="Gene3D" id="1.10.10.60">
    <property type="entry name" value="Homeodomain-like"/>
    <property type="match status" value="1"/>
</dbReference>
<dbReference type="CDD" id="cd03136">
    <property type="entry name" value="GATase1_AraC_ArgR_like"/>
    <property type="match status" value="1"/>
</dbReference>
<sequence length="344" mass="37362">MPSIAFDQDRRFLARLSRVRPESASGMAVETADSPQEIGFILVPGFALMSFASGCEPFRAANDLAGRPLYRLRYFGEAEGRVAASSGAEVPTEALPRQRGHLHTLFVCAGGEPTGWDRPEIHATLRRMARLGVRIGGISGGPYLMAAAGLLADRAFTLHWEYAGATVETFPDARLNRARYVADGDRLTCGGGVAPLEMAHALIAERMGEAFARRVSDWFLHTAIGAADDPQRASAVERYGIHHPALLTVLETMEKTVEAPLGCLAMARLASISPRHLDRLFLEKLGLSFSAQYRAIRLAHGRRLLRQSPLRIGEIATACGFASAAHFARCYRSQFGCSPSAERA</sequence>
<evidence type="ECO:0000313" key="5">
    <source>
        <dbReference type="EMBL" id="APT32116.1"/>
    </source>
</evidence>
<dbReference type="GO" id="GO:0043565">
    <property type="term" value="F:sequence-specific DNA binding"/>
    <property type="evidence" value="ECO:0007669"/>
    <property type="project" value="InterPro"/>
</dbReference>
<dbReference type="KEGG" id="mphy:MCBMB27_02825"/>
<dbReference type="PROSITE" id="PS00041">
    <property type="entry name" value="HTH_ARAC_FAMILY_1"/>
    <property type="match status" value="1"/>
</dbReference>
<dbReference type="Gene3D" id="3.40.50.880">
    <property type="match status" value="1"/>
</dbReference>
<dbReference type="SUPFAM" id="SSF46689">
    <property type="entry name" value="Homeodomain-like"/>
    <property type="match status" value="1"/>
</dbReference>
<keyword evidence="3" id="KW-0804">Transcription</keyword>
<dbReference type="EMBL" id="CP015367">
    <property type="protein sequence ID" value="APT32116.1"/>
    <property type="molecule type" value="Genomic_DNA"/>
</dbReference>
<name>A0AAE8HYA8_9HYPH</name>
<reference evidence="6 8" key="2">
    <citation type="submission" date="2016-10" db="EMBL/GenBank/DDBJ databases">
        <authorList>
            <person name="Varghese N."/>
            <person name="Submissions S."/>
        </authorList>
    </citation>
    <scope>NUCLEOTIDE SEQUENCE [LARGE SCALE GENOMIC DNA]</scope>
    <source>
        <strain evidence="6 8">CBMB27</strain>
    </source>
</reference>